<evidence type="ECO:0000256" key="9">
    <source>
        <dbReference type="ARBA" id="ARBA00022989"/>
    </source>
</evidence>
<keyword evidence="10" id="KW-0406">Ion transport</keyword>
<evidence type="ECO:0000256" key="13">
    <source>
        <dbReference type="SAM" id="MobiDB-lite"/>
    </source>
</evidence>
<evidence type="ECO:0000256" key="4">
    <source>
        <dbReference type="ARBA" id="ARBA00022692"/>
    </source>
</evidence>
<dbReference type="InterPro" id="IPR028325">
    <property type="entry name" value="VG_K_chnl"/>
</dbReference>
<dbReference type="PROSITE" id="PS00018">
    <property type="entry name" value="EF_HAND_1"/>
    <property type="match status" value="1"/>
</dbReference>
<dbReference type="PROSITE" id="PS50222">
    <property type="entry name" value="EF_HAND_2"/>
    <property type="match status" value="1"/>
</dbReference>
<keyword evidence="3" id="KW-0633">Potassium transport</keyword>
<protein>
    <recommendedName>
        <fullName evidence="15">EF-hand domain-containing protein</fullName>
    </recommendedName>
</protein>
<feature type="region of interest" description="Disordered" evidence="13">
    <location>
        <begin position="314"/>
        <end position="344"/>
    </location>
</feature>
<feature type="compositionally biased region" description="Basic residues" evidence="13">
    <location>
        <begin position="68"/>
        <end position="85"/>
    </location>
</feature>
<feature type="region of interest" description="Disordered" evidence="13">
    <location>
        <begin position="217"/>
        <end position="260"/>
    </location>
</feature>
<feature type="region of interest" description="Disordered" evidence="13">
    <location>
        <begin position="1"/>
        <end position="180"/>
    </location>
</feature>
<dbReference type="AlphaFoldDB" id="A0A7S4PZS2"/>
<dbReference type="GO" id="GO:0008076">
    <property type="term" value="C:voltage-gated potassium channel complex"/>
    <property type="evidence" value="ECO:0007669"/>
    <property type="project" value="InterPro"/>
</dbReference>
<proteinExistence type="predicted"/>
<keyword evidence="8" id="KW-0630">Potassium</keyword>
<dbReference type="InterPro" id="IPR018247">
    <property type="entry name" value="EF_Hand_1_Ca_BS"/>
</dbReference>
<keyword evidence="2" id="KW-0813">Transport</keyword>
<feature type="transmembrane region" description="Helical" evidence="14">
    <location>
        <begin position="570"/>
        <end position="590"/>
    </location>
</feature>
<feature type="transmembrane region" description="Helical" evidence="14">
    <location>
        <begin position="506"/>
        <end position="533"/>
    </location>
</feature>
<dbReference type="InterPro" id="IPR011992">
    <property type="entry name" value="EF-hand-dom_pair"/>
</dbReference>
<keyword evidence="12" id="KW-0407">Ion channel</keyword>
<dbReference type="CDD" id="cd00051">
    <property type="entry name" value="EFh"/>
    <property type="match status" value="1"/>
</dbReference>
<keyword evidence="4 14" id="KW-0812">Transmembrane</keyword>
<keyword evidence="7" id="KW-0851">Voltage-gated channel</keyword>
<dbReference type="Gene3D" id="1.10.238.10">
    <property type="entry name" value="EF-hand"/>
    <property type="match status" value="1"/>
</dbReference>
<evidence type="ECO:0000256" key="6">
    <source>
        <dbReference type="ARBA" id="ARBA00022837"/>
    </source>
</evidence>
<keyword evidence="9 14" id="KW-1133">Transmembrane helix</keyword>
<dbReference type="GO" id="GO:0001508">
    <property type="term" value="P:action potential"/>
    <property type="evidence" value="ECO:0007669"/>
    <property type="project" value="TreeGrafter"/>
</dbReference>
<feature type="compositionally biased region" description="Basic and acidic residues" evidence="13">
    <location>
        <begin position="112"/>
        <end position="128"/>
    </location>
</feature>
<dbReference type="InterPro" id="IPR002048">
    <property type="entry name" value="EF_hand_dom"/>
</dbReference>
<evidence type="ECO:0000313" key="16">
    <source>
        <dbReference type="EMBL" id="CAE4566780.1"/>
    </source>
</evidence>
<feature type="compositionally biased region" description="Basic residues" evidence="13">
    <location>
        <begin position="227"/>
        <end position="236"/>
    </location>
</feature>
<organism evidence="16">
    <name type="scientific">Alexandrium monilatum</name>
    <dbReference type="NCBI Taxonomy" id="311494"/>
    <lineage>
        <taxon>Eukaryota</taxon>
        <taxon>Sar</taxon>
        <taxon>Alveolata</taxon>
        <taxon>Dinophyceae</taxon>
        <taxon>Gonyaulacales</taxon>
        <taxon>Pyrocystaceae</taxon>
        <taxon>Alexandrium</taxon>
    </lineage>
</organism>
<evidence type="ECO:0000256" key="14">
    <source>
        <dbReference type="SAM" id="Phobius"/>
    </source>
</evidence>
<evidence type="ECO:0000256" key="3">
    <source>
        <dbReference type="ARBA" id="ARBA00022538"/>
    </source>
</evidence>
<evidence type="ECO:0000256" key="11">
    <source>
        <dbReference type="ARBA" id="ARBA00023136"/>
    </source>
</evidence>
<evidence type="ECO:0000256" key="7">
    <source>
        <dbReference type="ARBA" id="ARBA00022882"/>
    </source>
</evidence>
<feature type="compositionally biased region" description="Low complexity" evidence="13">
    <location>
        <begin position="41"/>
        <end position="65"/>
    </location>
</feature>
<comment type="subcellular location">
    <subcellularLocation>
        <location evidence="1">Membrane</location>
        <topology evidence="1">Multi-pass membrane protein</topology>
    </subcellularLocation>
</comment>
<accession>A0A7S4PZS2</accession>
<dbReference type="SUPFAM" id="SSF81324">
    <property type="entry name" value="Voltage-gated potassium channels"/>
    <property type="match status" value="1"/>
</dbReference>
<dbReference type="SUPFAM" id="SSF47473">
    <property type="entry name" value="EF-hand"/>
    <property type="match status" value="1"/>
</dbReference>
<evidence type="ECO:0000256" key="8">
    <source>
        <dbReference type="ARBA" id="ARBA00022958"/>
    </source>
</evidence>
<dbReference type="Gene3D" id="1.10.287.70">
    <property type="match status" value="1"/>
</dbReference>
<gene>
    <name evidence="16" type="ORF">AMON00008_LOCUS6399</name>
</gene>
<evidence type="ECO:0000256" key="5">
    <source>
        <dbReference type="ARBA" id="ARBA00022826"/>
    </source>
</evidence>
<feature type="transmembrane region" description="Helical" evidence="14">
    <location>
        <begin position="476"/>
        <end position="494"/>
    </location>
</feature>
<dbReference type="InterPro" id="IPR027359">
    <property type="entry name" value="Volt_channel_dom_sf"/>
</dbReference>
<feature type="transmembrane region" description="Helical" evidence="14">
    <location>
        <begin position="545"/>
        <end position="563"/>
    </location>
</feature>
<keyword evidence="6" id="KW-0106">Calcium</keyword>
<evidence type="ECO:0000256" key="12">
    <source>
        <dbReference type="ARBA" id="ARBA00023303"/>
    </source>
</evidence>
<evidence type="ECO:0000256" key="1">
    <source>
        <dbReference type="ARBA" id="ARBA00004141"/>
    </source>
</evidence>
<reference evidence="16" key="1">
    <citation type="submission" date="2021-01" db="EMBL/GenBank/DDBJ databases">
        <authorList>
            <person name="Corre E."/>
            <person name="Pelletier E."/>
            <person name="Niang G."/>
            <person name="Scheremetjew M."/>
            <person name="Finn R."/>
            <person name="Kale V."/>
            <person name="Holt S."/>
            <person name="Cochrane G."/>
            <person name="Meng A."/>
            <person name="Brown T."/>
            <person name="Cohen L."/>
        </authorList>
    </citation>
    <scope>NUCLEOTIDE SEQUENCE</scope>
    <source>
        <strain evidence="16">CCMP3105</strain>
    </source>
</reference>
<keyword evidence="5" id="KW-0631">Potassium channel</keyword>
<dbReference type="GO" id="GO:0005249">
    <property type="term" value="F:voltage-gated potassium channel activity"/>
    <property type="evidence" value="ECO:0007669"/>
    <property type="project" value="InterPro"/>
</dbReference>
<dbReference type="Gene3D" id="1.20.120.350">
    <property type="entry name" value="Voltage-gated potassium channels. Chain C"/>
    <property type="match status" value="1"/>
</dbReference>
<dbReference type="InterPro" id="IPR005821">
    <property type="entry name" value="Ion_trans_dom"/>
</dbReference>
<evidence type="ECO:0000259" key="15">
    <source>
        <dbReference type="PROSITE" id="PS50222"/>
    </source>
</evidence>
<sequence>MASPADAPLHPQGRTPPHLAMESESDDAGFQSSGPCEFDSTLRLPTLTGQTPLTTPLPGSTSGPLHLSGRRTVPHMLRGRAHSRSHSRDRSASRVSRASLPGTLPGRLSPRSGEERHNLRRGLPDPEHVFAGPPRQRPDPARSPPDVSSRCESGGEESITTPAEYCPAQPPPLPLEPSRRPSMESVQEIAPQHPLVSWFEREVRPELEAINRKLDVLGANGGPKGGANRRKSVRKATLRDPSIAWQDNQTAEPRRSGLGLVSHTGTWRSEGAGNQHEGLEPPHGLAMVLGGRPTTRRSGGARATIMQRCTSVVPEWTPANSPNGEDLSGELRTNRRGSTGLTEQDEKVAQQAAFMQSRKRSFAIFDMAWNFLEDPDSSWAAEWFAIVQPFFIMATVFLTLIQTLKDPVLSRTLAAVLETTSDGIFLLEFIVRLATCPSPKAFICSFYALVDLAALAFLPVRLVYGPVLPELPVVEVWHGLLLFAVPIVRLLKTLRRFQKFHLLLKAFNLAAEALPVLLFILFFIALVFSVLVHLAERDQIESLPLAFWFTIVTMTTVGYGDIYPTTDAGILITSILIIITVLYMAIPLGIVGEAFAQTWQDRDRILLMQRTRDRLRQWGYSAKDIPILFSLSDVNGNGVLSLNEFRQLLSRMHIGFSSERVMKLFASLDSSQKGTINARAFVRGLFPEAYHEIFVDEESEGEDGYDSEPLVVTSATGHEAASSPCFPPSAEAGCN</sequence>
<feature type="transmembrane region" description="Helical" evidence="14">
    <location>
        <begin position="441"/>
        <end position="464"/>
    </location>
</feature>
<evidence type="ECO:0000256" key="10">
    <source>
        <dbReference type="ARBA" id="ARBA00023065"/>
    </source>
</evidence>
<dbReference type="GO" id="GO:0005509">
    <property type="term" value="F:calcium ion binding"/>
    <property type="evidence" value="ECO:0007669"/>
    <property type="project" value="InterPro"/>
</dbReference>
<name>A0A7S4PZS2_9DINO</name>
<dbReference type="PANTHER" id="PTHR11537:SF254">
    <property type="entry name" value="POTASSIUM VOLTAGE-GATED CHANNEL PROTEIN SHAB"/>
    <property type="match status" value="1"/>
</dbReference>
<dbReference type="PANTHER" id="PTHR11537">
    <property type="entry name" value="VOLTAGE-GATED POTASSIUM CHANNEL"/>
    <property type="match status" value="1"/>
</dbReference>
<keyword evidence="11 14" id="KW-0472">Membrane</keyword>
<dbReference type="PRINTS" id="PR00169">
    <property type="entry name" value="KCHANNEL"/>
</dbReference>
<dbReference type="EMBL" id="HBNR01009661">
    <property type="protein sequence ID" value="CAE4566780.1"/>
    <property type="molecule type" value="Transcribed_RNA"/>
</dbReference>
<feature type="domain" description="EF-hand" evidence="15">
    <location>
        <begin position="620"/>
        <end position="655"/>
    </location>
</feature>
<dbReference type="Pfam" id="PF00520">
    <property type="entry name" value="Ion_trans"/>
    <property type="match status" value="1"/>
</dbReference>
<evidence type="ECO:0000256" key="2">
    <source>
        <dbReference type="ARBA" id="ARBA00022448"/>
    </source>
</evidence>
<feature type="transmembrane region" description="Helical" evidence="14">
    <location>
        <begin position="383"/>
        <end position="401"/>
    </location>
</feature>